<dbReference type="EMBL" id="UGQY01000005">
    <property type="protein sequence ID" value="SUA31307.1"/>
    <property type="molecule type" value="Genomic_DNA"/>
</dbReference>
<organism evidence="1 2">
    <name type="scientific">Mycolicibacterium fortuitum</name>
    <name type="common">Mycobacterium fortuitum</name>
    <dbReference type="NCBI Taxonomy" id="1766"/>
    <lineage>
        <taxon>Bacteria</taxon>
        <taxon>Bacillati</taxon>
        <taxon>Actinomycetota</taxon>
        <taxon>Actinomycetes</taxon>
        <taxon>Mycobacteriales</taxon>
        <taxon>Mycobacteriaceae</taxon>
        <taxon>Mycolicibacterium</taxon>
    </lineage>
</organism>
<evidence type="ECO:0000313" key="2">
    <source>
        <dbReference type="Proteomes" id="UP000255389"/>
    </source>
</evidence>
<evidence type="ECO:0000313" key="1">
    <source>
        <dbReference type="EMBL" id="SUA31307.1"/>
    </source>
</evidence>
<proteinExistence type="predicted"/>
<name>A0A378WBZ5_MYCFO</name>
<dbReference type="AlphaFoldDB" id="A0A378WBZ5"/>
<gene>
    <name evidence="1" type="ORF">NCTC1542_06661</name>
</gene>
<dbReference type="Proteomes" id="UP000255389">
    <property type="component" value="Unassembled WGS sequence"/>
</dbReference>
<sequence>MTIDYAQLRPQAVLACCDSEHLNFAAPYSGRTAQNTAAETAARVTTALTILNAHSATEAERTWRDLMIAATHGRVRRLSEADQDALTPSLRLAHRRAHAGANAHHKLRRYFSTSRAKRQSHLAGSAHDDRYRNAEQCWAR</sequence>
<reference evidence="1 2" key="1">
    <citation type="submission" date="2018-06" db="EMBL/GenBank/DDBJ databases">
        <authorList>
            <consortium name="Pathogen Informatics"/>
            <person name="Doyle S."/>
        </authorList>
    </citation>
    <scope>NUCLEOTIDE SEQUENCE [LARGE SCALE GENOMIC DNA]</scope>
    <source>
        <strain evidence="1 2">NCTC1542</strain>
    </source>
</reference>
<accession>A0A378WBZ5</accession>
<protein>
    <submittedName>
        <fullName evidence="1">Uncharacterized protein</fullName>
    </submittedName>
</protein>